<dbReference type="InterPro" id="IPR050222">
    <property type="entry name" value="MATE_MdtK"/>
</dbReference>
<dbReference type="InterPro" id="IPR002528">
    <property type="entry name" value="MATE_fam"/>
</dbReference>
<feature type="transmembrane region" description="Helical" evidence="2">
    <location>
        <begin position="212"/>
        <end position="231"/>
    </location>
</feature>
<dbReference type="EMBL" id="CP116805">
    <property type="protein sequence ID" value="WCL54822.1"/>
    <property type="molecule type" value="Genomic_DNA"/>
</dbReference>
<protein>
    <submittedName>
        <fullName evidence="3">MATE family efflux transporter</fullName>
    </submittedName>
</protein>
<feature type="transmembrane region" description="Helical" evidence="2">
    <location>
        <begin position="324"/>
        <end position="349"/>
    </location>
</feature>
<feature type="transmembrane region" description="Helical" evidence="2">
    <location>
        <begin position="106"/>
        <end position="123"/>
    </location>
</feature>
<dbReference type="PANTHER" id="PTHR43298:SF2">
    <property type="entry name" value="FMN_FAD EXPORTER YEEO-RELATED"/>
    <property type="match status" value="1"/>
</dbReference>
<dbReference type="PANTHER" id="PTHR43298">
    <property type="entry name" value="MULTIDRUG RESISTANCE PROTEIN NORM-RELATED"/>
    <property type="match status" value="1"/>
</dbReference>
<keyword evidence="1" id="KW-0813">Transport</keyword>
<keyword evidence="2" id="KW-1133">Transmembrane helix</keyword>
<dbReference type="GO" id="GO:0005886">
    <property type="term" value="C:plasma membrane"/>
    <property type="evidence" value="ECO:0007669"/>
    <property type="project" value="TreeGrafter"/>
</dbReference>
<sequence length="457" mass="50351">MWKPDEARDRTWVLERFKRHFGELFRLSTPAVLMRIGILGLAMVDTAIVGHYATRDLAWLNLANQSVIMFALVVGIGLMSSILVFTANEFGGDDLKACGRVWRRSIPFTIWSGVIIAAATWPGELWLSLLGQSEEDARISGNLIRVLGLGIPGHLLFLSCTMFLEGVKRGQIGFWLMLAANIVNLVLDYGMVFGRFGFPEMGAEGSAWASTAVRWFLAAIAFAYVWWSPAIREFGVRDPHGQRWRDWADQRMVGYAAAVAIAAEVVAFGGLAIFAGWLGTLPLAAQGVTWQIIGLPNMISIGIGVAASVRVGIAFARRDRYDTLLAGVSGIMLNFTVTGIFTGIIFVFVEPALGVFTDDARIIDMLVPLTIFFTFGMVFDAAQMVVSSLLRGFKETWWPTLLQAISFMGVMLPACWLLAFPAGLGLKGLMIGTIIGCFVSWVLQLARFHWLLRPENR</sequence>
<gene>
    <name evidence="3" type="ORF">PH603_03495</name>
</gene>
<feature type="transmembrane region" description="Helical" evidence="2">
    <location>
        <begin position="290"/>
        <end position="312"/>
    </location>
</feature>
<name>A0AAE9XPL1_9PROT</name>
<evidence type="ECO:0000256" key="1">
    <source>
        <dbReference type="ARBA" id="ARBA00022448"/>
    </source>
</evidence>
<reference evidence="3" key="1">
    <citation type="submission" date="2023-01" db="EMBL/GenBank/DDBJ databases">
        <title>The genome sequence of Kordiimonadaceae bacterium 6D33.</title>
        <authorList>
            <person name="Liu Y."/>
        </authorList>
    </citation>
    <scope>NUCLEOTIDE SEQUENCE</scope>
    <source>
        <strain evidence="3">6D33</strain>
    </source>
</reference>
<proteinExistence type="predicted"/>
<dbReference type="KEGG" id="gso:PH603_03495"/>
<feature type="transmembrane region" description="Helical" evidence="2">
    <location>
        <begin position="402"/>
        <end position="423"/>
    </location>
</feature>
<dbReference type="GO" id="GO:0015297">
    <property type="term" value="F:antiporter activity"/>
    <property type="evidence" value="ECO:0007669"/>
    <property type="project" value="InterPro"/>
</dbReference>
<feature type="transmembrane region" description="Helical" evidence="2">
    <location>
        <begin position="369"/>
        <end position="390"/>
    </location>
</feature>
<evidence type="ECO:0000313" key="4">
    <source>
        <dbReference type="Proteomes" id="UP001217500"/>
    </source>
</evidence>
<feature type="transmembrane region" description="Helical" evidence="2">
    <location>
        <begin position="252"/>
        <end position="278"/>
    </location>
</feature>
<feature type="transmembrane region" description="Helical" evidence="2">
    <location>
        <begin position="172"/>
        <end position="192"/>
    </location>
</feature>
<accession>A0AAE9XPL1</accession>
<feature type="transmembrane region" description="Helical" evidence="2">
    <location>
        <begin position="429"/>
        <end position="452"/>
    </location>
</feature>
<dbReference type="Proteomes" id="UP001217500">
    <property type="component" value="Chromosome"/>
</dbReference>
<dbReference type="Pfam" id="PF01554">
    <property type="entry name" value="MatE"/>
    <property type="match status" value="2"/>
</dbReference>
<evidence type="ECO:0000256" key="2">
    <source>
        <dbReference type="SAM" id="Phobius"/>
    </source>
</evidence>
<organism evidence="3 4">
    <name type="scientific">Gimibacter soli</name>
    <dbReference type="NCBI Taxonomy" id="3024400"/>
    <lineage>
        <taxon>Bacteria</taxon>
        <taxon>Pseudomonadati</taxon>
        <taxon>Pseudomonadota</taxon>
        <taxon>Alphaproteobacteria</taxon>
        <taxon>Kordiimonadales</taxon>
        <taxon>Temperatibacteraceae</taxon>
        <taxon>Gimibacter</taxon>
    </lineage>
</organism>
<keyword evidence="4" id="KW-1185">Reference proteome</keyword>
<dbReference type="GO" id="GO:0042910">
    <property type="term" value="F:xenobiotic transmembrane transporter activity"/>
    <property type="evidence" value="ECO:0007669"/>
    <property type="project" value="InterPro"/>
</dbReference>
<evidence type="ECO:0000313" key="3">
    <source>
        <dbReference type="EMBL" id="WCL54822.1"/>
    </source>
</evidence>
<keyword evidence="2" id="KW-0812">Transmembrane</keyword>
<dbReference type="RefSeq" id="WP_289504548.1">
    <property type="nucleotide sequence ID" value="NZ_CP116805.1"/>
</dbReference>
<dbReference type="NCBIfam" id="TIGR00797">
    <property type="entry name" value="matE"/>
    <property type="match status" value="1"/>
</dbReference>
<feature type="transmembrane region" description="Helical" evidence="2">
    <location>
        <begin position="66"/>
        <end position="85"/>
    </location>
</feature>
<feature type="transmembrane region" description="Helical" evidence="2">
    <location>
        <begin position="143"/>
        <end position="165"/>
    </location>
</feature>
<feature type="transmembrane region" description="Helical" evidence="2">
    <location>
        <begin position="32"/>
        <end position="54"/>
    </location>
</feature>
<keyword evidence="2" id="KW-0472">Membrane</keyword>
<dbReference type="AlphaFoldDB" id="A0AAE9XPL1"/>